<dbReference type="Pfam" id="PF24827">
    <property type="entry name" value="AstE_AspA_cat"/>
    <property type="match status" value="1"/>
</dbReference>
<dbReference type="AlphaFoldDB" id="A0A9J6PEV4"/>
<comment type="cofactor">
    <cofactor evidence="1">
        <name>Zn(2+)</name>
        <dbReference type="ChEBI" id="CHEBI:29105"/>
    </cofactor>
</comment>
<dbReference type="EMBL" id="JAMZFT010000004">
    <property type="protein sequence ID" value="MCP1337957.1"/>
    <property type="molecule type" value="Genomic_DNA"/>
</dbReference>
<name>A0A9J6PEV4_9PROT</name>
<protein>
    <submittedName>
        <fullName evidence="6">M14 family metallopeptidase</fullName>
    </submittedName>
</protein>
<dbReference type="Gene3D" id="3.40.630.10">
    <property type="entry name" value="Zn peptidases"/>
    <property type="match status" value="1"/>
</dbReference>
<keyword evidence="4" id="KW-0862">Zinc</keyword>
<evidence type="ECO:0000256" key="3">
    <source>
        <dbReference type="ARBA" id="ARBA00022801"/>
    </source>
</evidence>
<sequence length="377" mass="40077">MTRITEHIELPVVSAGTRRQVTLHRWGGGLARRAYIQASLHADETPGLLVAHHLVRLLDRAAEEARIAGEIVVVPFANPIGLDQHLADVHLGRYHAESGENFNRGWPALTETVAGAVADRLGTDPDANVAAIRGAIRAATLALPASREDQALKRALFLEAGVADLVLDLHCDSEAVLHLYLGTPLWPDACDLAGDLKSHAHLLAETSGGNPFDEACSTIWWELAQRFPDKAIPNACLSATVELRGGPDVDDATALGDAEAILRVLTRRGFLTGEAGPVPPLLAEATPLDGVDMIAAEVPGVAVWTVAVGDRVEKGQTLGEIVDVEDAHAPRTPIVARTGGVLFARKLEKLVRPGQPIAKVAGAEPLPWRTGNLLTSR</sequence>
<dbReference type="Gene3D" id="2.40.50.100">
    <property type="match status" value="1"/>
</dbReference>
<evidence type="ECO:0000256" key="1">
    <source>
        <dbReference type="ARBA" id="ARBA00001947"/>
    </source>
</evidence>
<proteinExistence type="predicted"/>
<dbReference type="InterPro" id="IPR055438">
    <property type="entry name" value="AstE_AspA_cat"/>
</dbReference>
<dbReference type="SUPFAM" id="SSF53187">
    <property type="entry name" value="Zn-dependent exopeptidases"/>
    <property type="match status" value="1"/>
</dbReference>
<evidence type="ECO:0000256" key="4">
    <source>
        <dbReference type="ARBA" id="ARBA00022833"/>
    </source>
</evidence>
<accession>A0A9J6PEV4</accession>
<evidence type="ECO:0000313" key="6">
    <source>
        <dbReference type="EMBL" id="MCP1337957.1"/>
    </source>
</evidence>
<reference evidence="6" key="1">
    <citation type="submission" date="2022-06" db="EMBL/GenBank/DDBJ databases">
        <title>Isolation and Genomics of Futiania mangrovii gen. nov., sp. nov., a Rare and Metabolically-versatile member in the Class Alphaproteobacteria.</title>
        <authorList>
            <person name="Liu L."/>
            <person name="Huang W.-C."/>
            <person name="Pan J."/>
            <person name="Li J."/>
            <person name="Huang Y."/>
            <person name="Du H."/>
            <person name="Liu Y."/>
            <person name="Li M."/>
        </authorList>
    </citation>
    <scope>NUCLEOTIDE SEQUENCE</scope>
    <source>
        <strain evidence="6">FT118</strain>
    </source>
</reference>
<comment type="caution">
    <text evidence="6">The sequence shown here is derived from an EMBL/GenBank/DDBJ whole genome shotgun (WGS) entry which is preliminary data.</text>
</comment>
<evidence type="ECO:0000256" key="2">
    <source>
        <dbReference type="ARBA" id="ARBA00022723"/>
    </source>
</evidence>
<keyword evidence="3" id="KW-0378">Hydrolase</keyword>
<evidence type="ECO:0000313" key="7">
    <source>
        <dbReference type="Proteomes" id="UP001055804"/>
    </source>
</evidence>
<dbReference type="PANTHER" id="PTHR37326:SF1">
    <property type="entry name" value="BLL3975 PROTEIN"/>
    <property type="match status" value="1"/>
</dbReference>
<dbReference type="Proteomes" id="UP001055804">
    <property type="component" value="Unassembled WGS sequence"/>
</dbReference>
<dbReference type="GO" id="GO:0016788">
    <property type="term" value="F:hydrolase activity, acting on ester bonds"/>
    <property type="evidence" value="ECO:0007669"/>
    <property type="project" value="InterPro"/>
</dbReference>
<feature type="domain" description="Succinylglutamate desuccinylase/Aspartoacylase catalytic" evidence="5">
    <location>
        <begin position="32"/>
        <end position="107"/>
    </location>
</feature>
<gene>
    <name evidence="6" type="ORF">NJQ99_16170</name>
</gene>
<dbReference type="InterPro" id="IPR053138">
    <property type="entry name" value="N-alpha-Ac-DABA_deacetylase"/>
</dbReference>
<organism evidence="6 7">
    <name type="scientific">Futiania mangrovi</name>
    <dbReference type="NCBI Taxonomy" id="2959716"/>
    <lineage>
        <taxon>Bacteria</taxon>
        <taxon>Pseudomonadati</taxon>
        <taxon>Pseudomonadota</taxon>
        <taxon>Alphaproteobacteria</taxon>
        <taxon>Futianiales</taxon>
        <taxon>Futianiaceae</taxon>
        <taxon>Futiania</taxon>
    </lineage>
</organism>
<keyword evidence="2" id="KW-0479">Metal-binding</keyword>
<dbReference type="RefSeq" id="WP_269333918.1">
    <property type="nucleotide sequence ID" value="NZ_JAMZFT010000004.1"/>
</dbReference>
<dbReference type="PANTHER" id="PTHR37326">
    <property type="entry name" value="BLL3975 PROTEIN"/>
    <property type="match status" value="1"/>
</dbReference>
<dbReference type="GO" id="GO:0046872">
    <property type="term" value="F:metal ion binding"/>
    <property type="evidence" value="ECO:0007669"/>
    <property type="project" value="UniProtKB-KW"/>
</dbReference>
<evidence type="ECO:0000259" key="5">
    <source>
        <dbReference type="Pfam" id="PF24827"/>
    </source>
</evidence>
<dbReference type="CDD" id="cd06250">
    <property type="entry name" value="M14_PaAOTO_like"/>
    <property type="match status" value="1"/>
</dbReference>
<keyword evidence="7" id="KW-1185">Reference proteome</keyword>